<organism evidence="1 2">
    <name type="scientific">Embleya scabrispora</name>
    <dbReference type="NCBI Taxonomy" id="159449"/>
    <lineage>
        <taxon>Bacteria</taxon>
        <taxon>Bacillati</taxon>
        <taxon>Actinomycetota</taxon>
        <taxon>Actinomycetes</taxon>
        <taxon>Kitasatosporales</taxon>
        <taxon>Streptomycetaceae</taxon>
        <taxon>Embleya</taxon>
    </lineage>
</organism>
<dbReference type="EMBL" id="MWQN01000001">
    <property type="protein sequence ID" value="OPC84311.1"/>
    <property type="molecule type" value="Genomic_DNA"/>
</dbReference>
<name>A0A1T3P5T1_9ACTN</name>
<protein>
    <submittedName>
        <fullName evidence="1">Uncharacterized protein</fullName>
    </submittedName>
</protein>
<comment type="caution">
    <text evidence="1">The sequence shown here is derived from an EMBL/GenBank/DDBJ whole genome shotgun (WGS) entry which is preliminary data.</text>
</comment>
<keyword evidence="2" id="KW-1185">Reference proteome</keyword>
<accession>A0A1T3P5T1</accession>
<dbReference type="eggNOG" id="ENOG5033EX8">
    <property type="taxonomic scope" value="Bacteria"/>
</dbReference>
<dbReference type="STRING" id="159449.B4N89_28300"/>
<dbReference type="Proteomes" id="UP000190037">
    <property type="component" value="Unassembled WGS sequence"/>
</dbReference>
<proteinExistence type="predicted"/>
<evidence type="ECO:0000313" key="1">
    <source>
        <dbReference type="EMBL" id="OPC84311.1"/>
    </source>
</evidence>
<sequence>MSTFTARCPVCGRVELTADQLRLVLRPNKSFYLFRCPTCADSVRRPAGERIVELLTDGGVSSMQVAR</sequence>
<reference evidence="1 2" key="1">
    <citation type="submission" date="2017-03" db="EMBL/GenBank/DDBJ databases">
        <title>Draft genome sequence of Streptomyces scabrisporus NF3, endophyte isolated from Amphipterygium adstringens.</title>
        <authorList>
            <person name="Vazquez M."/>
            <person name="Ceapa C.D."/>
            <person name="Rodriguez Luna D."/>
            <person name="Sanchez Esquivel S."/>
        </authorList>
    </citation>
    <scope>NUCLEOTIDE SEQUENCE [LARGE SCALE GENOMIC DNA]</scope>
    <source>
        <strain evidence="1 2">NF3</strain>
    </source>
</reference>
<evidence type="ECO:0000313" key="2">
    <source>
        <dbReference type="Proteomes" id="UP000190037"/>
    </source>
</evidence>
<dbReference type="AlphaFoldDB" id="A0A1T3P5T1"/>
<dbReference type="OrthoDB" id="5188825at2"/>
<gene>
    <name evidence="1" type="ORF">B4N89_28300</name>
</gene>
<dbReference type="RefSeq" id="WP_078978606.1">
    <property type="nucleotide sequence ID" value="NZ_MWQN01000001.1"/>
</dbReference>